<dbReference type="PROSITE" id="PS51832">
    <property type="entry name" value="HD_GYP"/>
    <property type="match status" value="1"/>
</dbReference>
<dbReference type="CDD" id="cd00077">
    <property type="entry name" value="HDc"/>
    <property type="match status" value="1"/>
</dbReference>
<protein>
    <submittedName>
        <fullName evidence="2">HD-GYP domain-containing protein</fullName>
    </submittedName>
</protein>
<feature type="domain" description="HD-GYP" evidence="1">
    <location>
        <begin position="107"/>
        <end position="303"/>
    </location>
</feature>
<dbReference type="AlphaFoldDB" id="A0AAW4WEE9"/>
<dbReference type="Proteomes" id="UP001198893">
    <property type="component" value="Unassembled WGS sequence"/>
</dbReference>
<dbReference type="PANTHER" id="PTHR43155:SF2">
    <property type="entry name" value="CYCLIC DI-GMP PHOSPHODIESTERASE PA4108"/>
    <property type="match status" value="1"/>
</dbReference>
<dbReference type="RefSeq" id="WP_227710672.1">
    <property type="nucleotide sequence ID" value="NZ_JAJEQW010000016.1"/>
</dbReference>
<evidence type="ECO:0000313" key="2">
    <source>
        <dbReference type="EMBL" id="MCC2243141.1"/>
    </source>
</evidence>
<dbReference type="Pfam" id="PF13487">
    <property type="entry name" value="HD_5"/>
    <property type="match status" value="1"/>
</dbReference>
<dbReference type="EMBL" id="JAJEQW010000016">
    <property type="protein sequence ID" value="MCC2243141.1"/>
    <property type="molecule type" value="Genomic_DNA"/>
</dbReference>
<dbReference type="InterPro" id="IPR003607">
    <property type="entry name" value="HD/PDEase_dom"/>
</dbReference>
<dbReference type="PANTHER" id="PTHR43155">
    <property type="entry name" value="CYCLIC DI-GMP PHOSPHODIESTERASE PA4108-RELATED"/>
    <property type="match status" value="1"/>
</dbReference>
<accession>A0AAW4WEE9</accession>
<proteinExistence type="predicted"/>
<sequence>MRYLPIKKVEAGMVLAQDILDGQGVMLLGRHQILNQEQIENLDKMGYPGLYIDDKFSEEIEIAEVIKPSIHSKSLEIVHHLFIDRMEEEDVSEQEWQIREAVMQVVDSLLENEEVMYNMMSLKNYDDYTYFHSVNVGILSAVIGAHYGMDEYELRILTTAALLHDIGKKFLEIDILNARRALTEEERRIVLQHPKLGYEFLRDNFDFAPEVYLGVLEHHECYNGEGYPMRKSGDEISIYGRIIKLADVYDAMISKRPYRDPMPPADVIEYIMAMNGSEFDPKLVEVFLRWVAVYPAGCEVELSDGRMAVVKHNYQGFVLRPIVKVCDTGEIIDLKNNKEARSITIVRLAV</sequence>
<dbReference type="Gene3D" id="1.10.3210.10">
    <property type="entry name" value="Hypothetical protein af1432"/>
    <property type="match status" value="1"/>
</dbReference>
<comment type="caution">
    <text evidence="2">The sequence shown here is derived from an EMBL/GenBank/DDBJ whole genome shotgun (WGS) entry which is preliminary data.</text>
</comment>
<dbReference type="InterPro" id="IPR037522">
    <property type="entry name" value="HD_GYP_dom"/>
</dbReference>
<dbReference type="SMART" id="SM00471">
    <property type="entry name" value="HDc"/>
    <property type="match status" value="1"/>
</dbReference>
<organism evidence="2 3">
    <name type="scientific">Roseburia amylophila</name>
    <dbReference type="NCBI Taxonomy" id="2981794"/>
    <lineage>
        <taxon>Bacteria</taxon>
        <taxon>Bacillati</taxon>
        <taxon>Bacillota</taxon>
        <taxon>Clostridia</taxon>
        <taxon>Lachnospirales</taxon>
        <taxon>Lachnospiraceae</taxon>
        <taxon>Roseburia</taxon>
    </lineage>
</organism>
<reference evidence="2" key="1">
    <citation type="submission" date="2021-10" db="EMBL/GenBank/DDBJ databases">
        <title>Anaerobic single-cell dispensing facilitates the cultivation of human gut bacteria.</title>
        <authorList>
            <person name="Afrizal A."/>
        </authorList>
    </citation>
    <scope>NUCLEOTIDE SEQUENCE</scope>
    <source>
        <strain evidence="2">CLA-AA-H204</strain>
    </source>
</reference>
<evidence type="ECO:0000313" key="3">
    <source>
        <dbReference type="Proteomes" id="UP001198893"/>
    </source>
</evidence>
<name>A0AAW4WEE9_9FIRM</name>
<gene>
    <name evidence="2" type="ORF">LKD47_12715</name>
</gene>
<evidence type="ECO:0000259" key="1">
    <source>
        <dbReference type="PROSITE" id="PS51832"/>
    </source>
</evidence>
<dbReference type="SUPFAM" id="SSF109604">
    <property type="entry name" value="HD-domain/PDEase-like"/>
    <property type="match status" value="1"/>
</dbReference>